<evidence type="ECO:0000313" key="3">
    <source>
        <dbReference type="EMBL" id="REA63769.1"/>
    </source>
</evidence>
<feature type="domain" description="Phytase-like" evidence="2">
    <location>
        <begin position="46"/>
        <end position="312"/>
    </location>
</feature>
<evidence type="ECO:0000256" key="1">
    <source>
        <dbReference type="SAM" id="SignalP"/>
    </source>
</evidence>
<dbReference type="AlphaFoldDB" id="A0A3D8YH83"/>
<dbReference type="Proteomes" id="UP000256373">
    <property type="component" value="Unassembled WGS sequence"/>
</dbReference>
<protein>
    <recommendedName>
        <fullName evidence="2">Phytase-like domain-containing protein</fullName>
    </recommendedName>
</protein>
<proteinExistence type="predicted"/>
<feature type="chain" id="PRO_5017799708" description="Phytase-like domain-containing protein" evidence="1">
    <location>
        <begin position="26"/>
        <end position="329"/>
    </location>
</feature>
<sequence>MTIPHQMKKAVFSSILIIFASLAQAQTLEFTFLDSTFTTMKPAGQLHGISAIEYLPASSQWHLATDRGAYFVLDNIRDLRDFDKRANTTFAKSTNNWFESIRFDKKTGRFFYSVENEFEPGWENLDTTTFVAYYDNFPPKGKPHYLIPPMHLPFDNKGIESMAVTDDGTVWIAPESGWAGETKVEQDTIHFMRFDKQGDGYQTAKPYSYLIDRKGCPNSPTEYLGAISEILSVNENQLLVLERCFDNGPGGSNVVKAKLWNVTIQGTHLKKDKEPAFDFDTGLPFVPDNLEGMAWWPTEDGKRKLILVSDDNPGLKNNQRTQFILLQEK</sequence>
<gene>
    <name evidence="3" type="ORF">DSL64_04900</name>
</gene>
<dbReference type="EMBL" id="QNUL01000002">
    <property type="protein sequence ID" value="REA63769.1"/>
    <property type="molecule type" value="Genomic_DNA"/>
</dbReference>
<accession>A0A3D8YH83</accession>
<keyword evidence="4" id="KW-1185">Reference proteome</keyword>
<organism evidence="3 4">
    <name type="scientific">Dyadobacter luteus</name>
    <dbReference type="NCBI Taxonomy" id="2259619"/>
    <lineage>
        <taxon>Bacteria</taxon>
        <taxon>Pseudomonadati</taxon>
        <taxon>Bacteroidota</taxon>
        <taxon>Cytophagia</taxon>
        <taxon>Cytophagales</taxon>
        <taxon>Spirosomataceae</taxon>
        <taxon>Dyadobacter</taxon>
    </lineage>
</organism>
<evidence type="ECO:0000313" key="4">
    <source>
        <dbReference type="Proteomes" id="UP000256373"/>
    </source>
</evidence>
<comment type="caution">
    <text evidence="3">The sequence shown here is derived from an EMBL/GenBank/DDBJ whole genome shotgun (WGS) entry which is preliminary data.</text>
</comment>
<name>A0A3D8YH83_9BACT</name>
<dbReference type="Pfam" id="PF13449">
    <property type="entry name" value="Phytase-like"/>
    <property type="match status" value="1"/>
</dbReference>
<evidence type="ECO:0000259" key="2">
    <source>
        <dbReference type="Pfam" id="PF13449"/>
    </source>
</evidence>
<keyword evidence="1" id="KW-0732">Signal</keyword>
<reference evidence="3 4" key="1">
    <citation type="submission" date="2018-07" db="EMBL/GenBank/DDBJ databases">
        <title>Dyadobacter roseus sp. nov., isolated from rose rhizosphere soil.</title>
        <authorList>
            <person name="Chen L."/>
        </authorList>
    </citation>
    <scope>NUCLEOTIDE SEQUENCE [LARGE SCALE GENOMIC DNA]</scope>
    <source>
        <strain evidence="3 4">RS19</strain>
    </source>
</reference>
<feature type="signal peptide" evidence="1">
    <location>
        <begin position="1"/>
        <end position="25"/>
    </location>
</feature>
<dbReference type="InterPro" id="IPR027372">
    <property type="entry name" value="Phytase-like_dom"/>
</dbReference>